<protein>
    <submittedName>
        <fullName evidence="6">Oligosaccharide flippase family protein</fullName>
    </submittedName>
</protein>
<evidence type="ECO:0000256" key="5">
    <source>
        <dbReference type="SAM" id="Phobius"/>
    </source>
</evidence>
<comment type="subcellular location">
    <subcellularLocation>
        <location evidence="1">Membrane</location>
        <topology evidence="1">Multi-pass membrane protein</topology>
    </subcellularLocation>
</comment>
<evidence type="ECO:0000313" key="6">
    <source>
        <dbReference type="EMBL" id="MRX54252.1"/>
    </source>
</evidence>
<dbReference type="EMBL" id="WKKF01000002">
    <property type="protein sequence ID" value="MRX54252.1"/>
    <property type="molecule type" value="Genomic_DNA"/>
</dbReference>
<dbReference type="InterPro" id="IPR002797">
    <property type="entry name" value="Polysacc_synth"/>
</dbReference>
<feature type="transmembrane region" description="Helical" evidence="5">
    <location>
        <begin position="299"/>
        <end position="320"/>
    </location>
</feature>
<dbReference type="Pfam" id="PF01943">
    <property type="entry name" value="Polysacc_synt"/>
    <property type="match status" value="1"/>
</dbReference>
<feature type="transmembrane region" description="Helical" evidence="5">
    <location>
        <begin position="95"/>
        <end position="116"/>
    </location>
</feature>
<evidence type="ECO:0000256" key="2">
    <source>
        <dbReference type="ARBA" id="ARBA00022692"/>
    </source>
</evidence>
<evidence type="ECO:0000256" key="1">
    <source>
        <dbReference type="ARBA" id="ARBA00004141"/>
    </source>
</evidence>
<sequence>MLNKLKEIKTNKGFHKYFFNTSWLLFEKIFRMIISFFVGIWVARFLGPEQFGLLNYSIAVVTLIGSFVQLGLSGLVVRELVKNPKDKDEILGTTFYLRLIAGIVSCCLSIVLAYFLNTNDDITVSMISIISLMLILQSFETIDLWFQSKVQSKYIVFAKNFSLVGVSLGKVALILFKAPLIYFALIFLIEFILLAIAFVYVFKKDKQSIKNLKFNLKKAKFLLGKSWPLILSSMAAAIYLKVDQLMLKQMAGDEAVGIFSVAVKLTEVWFFVPVAVVSSFFPTLIMLKKENEKKYNLRLQQIYDFLFLLAISLAIPVSLFSDLAVKILYGKAYSNAGIILTIQIWTAIFVFSRALLSKWLINEGLLIFSLVSHGLGALLNIGLNLILIPKFEGVGASIATLASYSVSTVLFCFLNKKTREAGLMMLRSYLTPFRYVLKKLKM</sequence>
<proteinExistence type="predicted"/>
<feature type="transmembrane region" description="Helical" evidence="5">
    <location>
        <begin position="181"/>
        <end position="202"/>
    </location>
</feature>
<feature type="transmembrane region" description="Helical" evidence="5">
    <location>
        <begin position="394"/>
        <end position="414"/>
    </location>
</feature>
<gene>
    <name evidence="6" type="ORF">GJU41_09730</name>
</gene>
<comment type="caution">
    <text evidence="6">The sequence shown here is derived from an EMBL/GenBank/DDBJ whole genome shotgun (WGS) entry which is preliminary data.</text>
</comment>
<evidence type="ECO:0000313" key="7">
    <source>
        <dbReference type="Proteomes" id="UP000441585"/>
    </source>
</evidence>
<feature type="transmembrane region" description="Helical" evidence="5">
    <location>
        <begin position="122"/>
        <end position="142"/>
    </location>
</feature>
<feature type="transmembrane region" description="Helical" evidence="5">
    <location>
        <begin position="29"/>
        <end position="47"/>
    </location>
</feature>
<dbReference type="GO" id="GO:0016020">
    <property type="term" value="C:membrane"/>
    <property type="evidence" value="ECO:0007669"/>
    <property type="project" value="UniProtKB-SubCell"/>
</dbReference>
<keyword evidence="4 5" id="KW-0472">Membrane</keyword>
<dbReference type="PANTHER" id="PTHR43424:SF1">
    <property type="entry name" value="LOCUS PUTATIVE PROTEIN 1-RELATED"/>
    <property type="match status" value="1"/>
</dbReference>
<evidence type="ECO:0000256" key="3">
    <source>
        <dbReference type="ARBA" id="ARBA00022989"/>
    </source>
</evidence>
<feature type="transmembrane region" description="Helical" evidence="5">
    <location>
        <begin position="332"/>
        <end position="352"/>
    </location>
</feature>
<dbReference type="CDD" id="cd13128">
    <property type="entry name" value="MATE_Wzx_like"/>
    <property type="match status" value="1"/>
</dbReference>
<dbReference type="RefSeq" id="WP_154318462.1">
    <property type="nucleotide sequence ID" value="NZ_CAJGAA010000002.1"/>
</dbReference>
<evidence type="ECO:0000256" key="4">
    <source>
        <dbReference type="ARBA" id="ARBA00023136"/>
    </source>
</evidence>
<accession>A0A6I2MAC8</accession>
<keyword evidence="7" id="KW-1185">Reference proteome</keyword>
<dbReference type="Proteomes" id="UP000441585">
    <property type="component" value="Unassembled WGS sequence"/>
</dbReference>
<feature type="transmembrane region" description="Helical" evidence="5">
    <location>
        <begin position="268"/>
        <end position="287"/>
    </location>
</feature>
<feature type="transmembrane region" description="Helical" evidence="5">
    <location>
        <begin position="154"/>
        <end position="175"/>
    </location>
</feature>
<feature type="transmembrane region" description="Helical" evidence="5">
    <location>
        <begin position="222"/>
        <end position="240"/>
    </location>
</feature>
<name>A0A6I2MAC8_9BACI</name>
<feature type="transmembrane region" description="Helical" evidence="5">
    <location>
        <begin position="53"/>
        <end position="75"/>
    </location>
</feature>
<reference evidence="6 7" key="1">
    <citation type="submission" date="2019-11" db="EMBL/GenBank/DDBJ databases">
        <title>Bacillus idriensis genome.</title>
        <authorList>
            <person name="Konopka E.N."/>
            <person name="Newman J.D."/>
        </authorList>
    </citation>
    <scope>NUCLEOTIDE SEQUENCE [LARGE SCALE GENOMIC DNA]</scope>
    <source>
        <strain evidence="6 7">DSM 19097</strain>
    </source>
</reference>
<dbReference type="PANTHER" id="PTHR43424">
    <property type="entry name" value="LOCUS PUTATIVE PROTEIN 1-RELATED"/>
    <property type="match status" value="1"/>
</dbReference>
<dbReference type="InterPro" id="IPR052556">
    <property type="entry name" value="PolySynth_Transporter"/>
</dbReference>
<dbReference type="AlphaFoldDB" id="A0A6I2MAC8"/>
<keyword evidence="2 5" id="KW-0812">Transmembrane</keyword>
<keyword evidence="3 5" id="KW-1133">Transmembrane helix</keyword>
<feature type="transmembrane region" description="Helical" evidence="5">
    <location>
        <begin position="364"/>
        <end position="388"/>
    </location>
</feature>
<organism evidence="6 7">
    <name type="scientific">Metabacillus idriensis</name>
    <dbReference type="NCBI Taxonomy" id="324768"/>
    <lineage>
        <taxon>Bacteria</taxon>
        <taxon>Bacillati</taxon>
        <taxon>Bacillota</taxon>
        <taxon>Bacilli</taxon>
        <taxon>Bacillales</taxon>
        <taxon>Bacillaceae</taxon>
        <taxon>Metabacillus</taxon>
    </lineage>
</organism>